<name>A0A918XL09_9GAMM</name>
<sequence length="77" mass="9132">MTERLGDLTDFFLHLDDLKAVERRTYIRGGDRRGNSAEHSWHLAMACWSFAKMFEDEFDVDRLIKMHAFVEQENPEV</sequence>
<keyword evidence="3" id="KW-1185">Reference proteome</keyword>
<comment type="caution">
    <text evidence="2">The sequence shown here is derived from an EMBL/GenBank/DDBJ whole genome shotgun (WGS) entry which is preliminary data.</text>
</comment>
<dbReference type="Proteomes" id="UP000644693">
    <property type="component" value="Unassembled WGS sequence"/>
</dbReference>
<reference evidence="2" key="2">
    <citation type="submission" date="2020-09" db="EMBL/GenBank/DDBJ databases">
        <authorList>
            <person name="Sun Q."/>
            <person name="Kim S."/>
        </authorList>
    </citation>
    <scope>NUCLEOTIDE SEQUENCE</scope>
    <source>
        <strain evidence="2">KCTC 23430</strain>
    </source>
</reference>
<evidence type="ECO:0000313" key="2">
    <source>
        <dbReference type="EMBL" id="GHD37010.1"/>
    </source>
</evidence>
<dbReference type="InterPro" id="IPR006674">
    <property type="entry name" value="HD_domain"/>
</dbReference>
<proteinExistence type="predicted"/>
<organism evidence="2 3">
    <name type="scientific">Parahalioglobus pacificus</name>
    <dbReference type="NCBI Taxonomy" id="930806"/>
    <lineage>
        <taxon>Bacteria</taxon>
        <taxon>Pseudomonadati</taxon>
        <taxon>Pseudomonadota</taxon>
        <taxon>Gammaproteobacteria</taxon>
        <taxon>Cellvibrionales</taxon>
        <taxon>Halieaceae</taxon>
        <taxon>Parahalioglobus</taxon>
    </lineage>
</organism>
<dbReference type="RefSeq" id="WP_189478215.1">
    <property type="nucleotide sequence ID" value="NZ_BMYM01000002.1"/>
</dbReference>
<evidence type="ECO:0000313" key="3">
    <source>
        <dbReference type="Proteomes" id="UP000644693"/>
    </source>
</evidence>
<accession>A0A918XL09</accession>
<reference evidence="2" key="1">
    <citation type="journal article" date="2014" name="Int. J. Syst. Evol. Microbiol.">
        <title>Complete genome sequence of Corynebacterium casei LMG S-19264T (=DSM 44701T), isolated from a smear-ripened cheese.</title>
        <authorList>
            <consortium name="US DOE Joint Genome Institute (JGI-PGF)"/>
            <person name="Walter F."/>
            <person name="Albersmeier A."/>
            <person name="Kalinowski J."/>
            <person name="Ruckert C."/>
        </authorList>
    </citation>
    <scope>NUCLEOTIDE SEQUENCE</scope>
    <source>
        <strain evidence="2">KCTC 23430</strain>
    </source>
</reference>
<feature type="domain" description="HD" evidence="1">
    <location>
        <begin position="16"/>
        <end position="66"/>
    </location>
</feature>
<dbReference type="AlphaFoldDB" id="A0A918XL09"/>
<dbReference type="EMBL" id="BMYM01000002">
    <property type="protein sequence ID" value="GHD37010.1"/>
    <property type="molecule type" value="Genomic_DNA"/>
</dbReference>
<evidence type="ECO:0000259" key="1">
    <source>
        <dbReference type="Pfam" id="PF13023"/>
    </source>
</evidence>
<dbReference type="SUPFAM" id="SSF109604">
    <property type="entry name" value="HD-domain/PDEase-like"/>
    <property type="match status" value="1"/>
</dbReference>
<dbReference type="Gene3D" id="1.10.3210.10">
    <property type="entry name" value="Hypothetical protein af1432"/>
    <property type="match status" value="1"/>
</dbReference>
<protein>
    <recommendedName>
        <fullName evidence="1">HD domain-containing protein</fullName>
    </recommendedName>
</protein>
<gene>
    <name evidence="2" type="ORF">GCM10007053_26090</name>
</gene>
<dbReference type="Pfam" id="PF13023">
    <property type="entry name" value="HD_3"/>
    <property type="match status" value="1"/>
</dbReference>